<dbReference type="AlphaFoldDB" id="A0AAW1HT84"/>
<dbReference type="Proteomes" id="UP001458880">
    <property type="component" value="Unassembled WGS sequence"/>
</dbReference>
<organism evidence="1 2">
    <name type="scientific">Popillia japonica</name>
    <name type="common">Japanese beetle</name>
    <dbReference type="NCBI Taxonomy" id="7064"/>
    <lineage>
        <taxon>Eukaryota</taxon>
        <taxon>Metazoa</taxon>
        <taxon>Ecdysozoa</taxon>
        <taxon>Arthropoda</taxon>
        <taxon>Hexapoda</taxon>
        <taxon>Insecta</taxon>
        <taxon>Pterygota</taxon>
        <taxon>Neoptera</taxon>
        <taxon>Endopterygota</taxon>
        <taxon>Coleoptera</taxon>
        <taxon>Polyphaga</taxon>
        <taxon>Scarabaeiformia</taxon>
        <taxon>Scarabaeidae</taxon>
        <taxon>Rutelinae</taxon>
        <taxon>Popillia</taxon>
    </lineage>
</organism>
<gene>
    <name evidence="1" type="ORF">QE152_g39766</name>
</gene>
<evidence type="ECO:0000313" key="2">
    <source>
        <dbReference type="Proteomes" id="UP001458880"/>
    </source>
</evidence>
<dbReference type="EMBL" id="JASPKY010000987">
    <property type="protein sequence ID" value="KAK9679723.1"/>
    <property type="molecule type" value="Genomic_DNA"/>
</dbReference>
<dbReference type="InterPro" id="IPR052638">
    <property type="entry name" value="PiggyBac_TE-derived"/>
</dbReference>
<dbReference type="GO" id="GO:0043565">
    <property type="term" value="F:sequence-specific DNA binding"/>
    <property type="evidence" value="ECO:0007669"/>
    <property type="project" value="TreeGrafter"/>
</dbReference>
<accession>A0AAW1HT84</accession>
<dbReference type="PANTHER" id="PTHR47055:SF3">
    <property type="entry name" value="PHORBOL-ESTER_DAG-TYPE DOMAIN-CONTAINING PROTEIN"/>
    <property type="match status" value="1"/>
</dbReference>
<reference evidence="1 2" key="1">
    <citation type="journal article" date="2024" name="BMC Genomics">
        <title>De novo assembly and annotation of Popillia japonica's genome with initial clues to its potential as an invasive pest.</title>
        <authorList>
            <person name="Cucini C."/>
            <person name="Boschi S."/>
            <person name="Funari R."/>
            <person name="Cardaioli E."/>
            <person name="Iannotti N."/>
            <person name="Marturano G."/>
            <person name="Paoli F."/>
            <person name="Bruttini M."/>
            <person name="Carapelli A."/>
            <person name="Frati F."/>
            <person name="Nardi F."/>
        </authorList>
    </citation>
    <scope>NUCLEOTIDE SEQUENCE [LARGE SCALE GENOMIC DNA]</scope>
    <source>
        <strain evidence="1">DMR45628</strain>
    </source>
</reference>
<comment type="caution">
    <text evidence="1">The sequence shown here is derived from an EMBL/GenBank/DDBJ whole genome shotgun (WGS) entry which is preliminary data.</text>
</comment>
<sequence length="163" mass="18304">MYLKAFNKHELSRLCVVLSYLPPYRCVCCCPSKRTTNGLSGTSPLNIGILPPNNACDELTNEDSGEEDFVSVNNLPPSQLLANAEIINADVGESDSDSNPEYNTPLARLRKQVVLPKKIYKWKNGDIQKRQVIWPVVQTAMTNRTPFELFSLFLDKDVISNDK</sequence>
<proteinExistence type="predicted"/>
<protein>
    <submittedName>
        <fullName evidence="1">Uncharacterized protein</fullName>
    </submittedName>
</protein>
<keyword evidence="2" id="KW-1185">Reference proteome</keyword>
<dbReference type="PANTHER" id="PTHR47055">
    <property type="entry name" value="DDE_TNP_1_7 DOMAIN-CONTAINING PROTEIN"/>
    <property type="match status" value="1"/>
</dbReference>
<evidence type="ECO:0000313" key="1">
    <source>
        <dbReference type="EMBL" id="KAK9679723.1"/>
    </source>
</evidence>
<name>A0AAW1HT84_POPJA</name>